<dbReference type="EMBL" id="HBGQ01076618">
    <property type="protein sequence ID" value="CAD9499580.1"/>
    <property type="molecule type" value="Transcribed_RNA"/>
</dbReference>
<organism evidence="1">
    <name type="scientific">Alexandrium andersonii</name>
    <dbReference type="NCBI Taxonomy" id="327968"/>
    <lineage>
        <taxon>Eukaryota</taxon>
        <taxon>Sar</taxon>
        <taxon>Alveolata</taxon>
        <taxon>Dinophyceae</taxon>
        <taxon>Gonyaulacales</taxon>
        <taxon>Pyrocystaceae</taxon>
        <taxon>Alexandrium</taxon>
    </lineage>
</organism>
<reference evidence="1" key="1">
    <citation type="submission" date="2021-01" db="EMBL/GenBank/DDBJ databases">
        <authorList>
            <person name="Corre E."/>
            <person name="Pelletier E."/>
            <person name="Niang G."/>
            <person name="Scheremetjew M."/>
            <person name="Finn R."/>
            <person name="Kale V."/>
            <person name="Holt S."/>
            <person name="Cochrane G."/>
            <person name="Meng A."/>
            <person name="Brown T."/>
            <person name="Cohen L."/>
        </authorList>
    </citation>
    <scope>NUCLEOTIDE SEQUENCE</scope>
    <source>
        <strain evidence="1">CCMP2222</strain>
    </source>
</reference>
<dbReference type="AlphaFoldDB" id="A0A7S2MS35"/>
<gene>
    <name evidence="1" type="ORF">AAND1436_LOCUS36731</name>
</gene>
<name>A0A7S2MS35_9DINO</name>
<proteinExistence type="predicted"/>
<accession>A0A7S2MS35</accession>
<evidence type="ECO:0000313" key="1">
    <source>
        <dbReference type="EMBL" id="CAD9499580.1"/>
    </source>
</evidence>
<sequence>MTPVMPSAQQEPRRRNRGVALVGACLCLGSLAAWPCAAWVAPGSRRAVAAGMATALLGAAAGAPEQVRAQETIPGKVSEPGQNEDLQINRFKDPPEVIAQRWEARQAGKTKREDLKNEFRGYFAAFGADEATLDERIAQLDNMAKIIKSERMLPIGITKDDLYKGVKAVKFNLGCVRTKVKEGDCKTLEKAINKLFATLDKTNDLTVVAVR</sequence>
<protein>
    <submittedName>
        <fullName evidence="1">Uncharacterized protein</fullName>
    </submittedName>
</protein>